<sequence>MINALTFDFDWPHIILLEFVSVLMHPTIKLKYSLHHFTNPFQIYNCIDLIYPTTFLNTGGIIIRSIIVWFRYVPFGLDIVLKSPPEISDRYLPTPQHFGHRNSIWISIKTYQSFGIPLTFDFEPTNKSLLEVSAYYLSNKIISYNGTIEPHGTIEPIFNNQPIV</sequence>
<dbReference type="Proteomes" id="UP000037069">
    <property type="component" value="Unassembled WGS sequence"/>
</dbReference>
<dbReference type="AlphaFoldDB" id="A0A0L0BRQ1"/>
<organism evidence="1 2">
    <name type="scientific">Lucilia cuprina</name>
    <name type="common">Green bottle fly</name>
    <name type="synonym">Australian sheep blowfly</name>
    <dbReference type="NCBI Taxonomy" id="7375"/>
    <lineage>
        <taxon>Eukaryota</taxon>
        <taxon>Metazoa</taxon>
        <taxon>Ecdysozoa</taxon>
        <taxon>Arthropoda</taxon>
        <taxon>Hexapoda</taxon>
        <taxon>Insecta</taxon>
        <taxon>Pterygota</taxon>
        <taxon>Neoptera</taxon>
        <taxon>Endopterygota</taxon>
        <taxon>Diptera</taxon>
        <taxon>Brachycera</taxon>
        <taxon>Muscomorpha</taxon>
        <taxon>Oestroidea</taxon>
        <taxon>Calliphoridae</taxon>
        <taxon>Luciliinae</taxon>
        <taxon>Lucilia</taxon>
    </lineage>
</organism>
<keyword evidence="2" id="KW-1185">Reference proteome</keyword>
<name>A0A0L0BRQ1_LUCCU</name>
<protein>
    <submittedName>
        <fullName evidence="1">Uncharacterized protein</fullName>
    </submittedName>
</protein>
<dbReference type="EMBL" id="JRES01001462">
    <property type="protein sequence ID" value="KNC22706.1"/>
    <property type="molecule type" value="Genomic_DNA"/>
</dbReference>
<reference evidence="1 2" key="1">
    <citation type="journal article" date="2015" name="Nat. Commun.">
        <title>Lucilia cuprina genome unlocks parasitic fly biology to underpin future interventions.</title>
        <authorList>
            <person name="Anstead C.A."/>
            <person name="Korhonen P.K."/>
            <person name="Young N.D."/>
            <person name="Hall R.S."/>
            <person name="Jex A.R."/>
            <person name="Murali S.C."/>
            <person name="Hughes D.S."/>
            <person name="Lee S.F."/>
            <person name="Perry T."/>
            <person name="Stroehlein A.J."/>
            <person name="Ansell B.R."/>
            <person name="Breugelmans B."/>
            <person name="Hofmann A."/>
            <person name="Qu J."/>
            <person name="Dugan S."/>
            <person name="Lee S.L."/>
            <person name="Chao H."/>
            <person name="Dinh H."/>
            <person name="Han Y."/>
            <person name="Doddapaneni H.V."/>
            <person name="Worley K.C."/>
            <person name="Muzny D.M."/>
            <person name="Ioannidis P."/>
            <person name="Waterhouse R.M."/>
            <person name="Zdobnov E.M."/>
            <person name="James P.J."/>
            <person name="Bagnall N.H."/>
            <person name="Kotze A.C."/>
            <person name="Gibbs R.A."/>
            <person name="Richards S."/>
            <person name="Batterham P."/>
            <person name="Gasser R.B."/>
        </authorList>
    </citation>
    <scope>NUCLEOTIDE SEQUENCE [LARGE SCALE GENOMIC DNA]</scope>
    <source>
        <strain evidence="1 2">LS</strain>
        <tissue evidence="1">Full body</tissue>
    </source>
</reference>
<comment type="caution">
    <text evidence="1">The sequence shown here is derived from an EMBL/GenBank/DDBJ whole genome shotgun (WGS) entry which is preliminary data.</text>
</comment>
<evidence type="ECO:0000313" key="2">
    <source>
        <dbReference type="Proteomes" id="UP000037069"/>
    </source>
</evidence>
<accession>A0A0L0BRQ1</accession>
<proteinExistence type="predicted"/>
<evidence type="ECO:0000313" key="1">
    <source>
        <dbReference type="EMBL" id="KNC22706.1"/>
    </source>
</evidence>
<gene>
    <name evidence="1" type="ORF">FF38_04422</name>
</gene>